<feature type="transmembrane region" description="Helical" evidence="2">
    <location>
        <begin position="90"/>
        <end position="111"/>
    </location>
</feature>
<organism evidence="3 4">
    <name type="scientific">Halorussus caseinilyticus</name>
    <dbReference type="NCBI Taxonomy" id="3034025"/>
    <lineage>
        <taxon>Archaea</taxon>
        <taxon>Methanobacteriati</taxon>
        <taxon>Methanobacteriota</taxon>
        <taxon>Stenosarchaea group</taxon>
        <taxon>Halobacteria</taxon>
        <taxon>Halobacteriales</taxon>
        <taxon>Haladaptataceae</taxon>
        <taxon>Halorussus</taxon>
    </lineage>
</organism>
<evidence type="ECO:0000256" key="2">
    <source>
        <dbReference type="SAM" id="Phobius"/>
    </source>
</evidence>
<feature type="compositionally biased region" description="Low complexity" evidence="1">
    <location>
        <begin position="1"/>
        <end position="13"/>
    </location>
</feature>
<proteinExistence type="predicted"/>
<dbReference type="Proteomes" id="UP001596407">
    <property type="component" value="Unassembled WGS sequence"/>
</dbReference>
<dbReference type="EMBL" id="JBHSZH010000005">
    <property type="protein sequence ID" value="MFC7079658.1"/>
    <property type="molecule type" value="Genomic_DNA"/>
</dbReference>
<keyword evidence="2" id="KW-0812">Transmembrane</keyword>
<protein>
    <recommendedName>
        <fullName evidence="5">Cox cluster protein</fullName>
    </recommendedName>
</protein>
<evidence type="ECO:0000256" key="1">
    <source>
        <dbReference type="SAM" id="MobiDB-lite"/>
    </source>
</evidence>
<gene>
    <name evidence="3" type="ORF">ACFQJ6_05390</name>
</gene>
<name>A0ABD5WKM1_9EURY</name>
<evidence type="ECO:0000313" key="4">
    <source>
        <dbReference type="Proteomes" id="UP001596407"/>
    </source>
</evidence>
<dbReference type="RefSeq" id="WP_276279262.1">
    <property type="nucleotide sequence ID" value="NZ_CP119809.1"/>
</dbReference>
<dbReference type="AlphaFoldDB" id="A0ABD5WKM1"/>
<evidence type="ECO:0008006" key="5">
    <source>
        <dbReference type="Google" id="ProtNLM"/>
    </source>
</evidence>
<keyword evidence="2" id="KW-0472">Membrane</keyword>
<comment type="caution">
    <text evidence="3">The sequence shown here is derived from an EMBL/GenBank/DDBJ whole genome shotgun (WGS) entry which is preliminary data.</text>
</comment>
<accession>A0ABD5WKM1</accession>
<sequence>MATSSTAESSSETDAIAPSDVNSAIRSDADAEASASDTGSSDASSLTDKLDTAATVLRAVFLAFVLVLTLIPVVGLLAGSPPFPAPDPAAYYALVGFALVGTIALVAAELWGG</sequence>
<feature type="transmembrane region" description="Helical" evidence="2">
    <location>
        <begin position="59"/>
        <end position="78"/>
    </location>
</feature>
<feature type="compositionally biased region" description="Low complexity" evidence="1">
    <location>
        <begin position="32"/>
        <end position="45"/>
    </location>
</feature>
<keyword evidence="2" id="KW-1133">Transmembrane helix</keyword>
<reference evidence="3 4" key="1">
    <citation type="journal article" date="2019" name="Int. J. Syst. Evol. Microbiol.">
        <title>The Global Catalogue of Microorganisms (GCM) 10K type strain sequencing project: providing services to taxonomists for standard genome sequencing and annotation.</title>
        <authorList>
            <consortium name="The Broad Institute Genomics Platform"/>
            <consortium name="The Broad Institute Genome Sequencing Center for Infectious Disease"/>
            <person name="Wu L."/>
            <person name="Ma J."/>
        </authorList>
    </citation>
    <scope>NUCLEOTIDE SEQUENCE [LARGE SCALE GENOMIC DNA]</scope>
    <source>
        <strain evidence="3 4">DT72</strain>
    </source>
</reference>
<dbReference type="GeneID" id="79303826"/>
<keyword evidence="4" id="KW-1185">Reference proteome</keyword>
<feature type="region of interest" description="Disordered" evidence="1">
    <location>
        <begin position="1"/>
        <end position="47"/>
    </location>
</feature>
<evidence type="ECO:0000313" key="3">
    <source>
        <dbReference type="EMBL" id="MFC7079658.1"/>
    </source>
</evidence>